<evidence type="ECO:0000313" key="6">
    <source>
        <dbReference type="EMBL" id="WAT24706.1"/>
    </source>
</evidence>
<keyword evidence="3" id="KW-0408">Iron</keyword>
<dbReference type="EMBL" id="CP114063">
    <property type="protein sequence ID" value="WAT24706.1"/>
    <property type="molecule type" value="Genomic_DNA"/>
</dbReference>
<feature type="domain" description="Calcineurin-like phosphoesterase" evidence="5">
    <location>
        <begin position="5"/>
        <end position="198"/>
    </location>
</feature>
<dbReference type="Proteomes" id="UP001164714">
    <property type="component" value="Chromosome"/>
</dbReference>
<dbReference type="InterPro" id="IPR029052">
    <property type="entry name" value="Metallo-depent_PP-like"/>
</dbReference>
<evidence type="ECO:0000256" key="1">
    <source>
        <dbReference type="ARBA" id="ARBA00022723"/>
    </source>
</evidence>
<evidence type="ECO:0000313" key="7">
    <source>
        <dbReference type="Proteomes" id="UP001164714"/>
    </source>
</evidence>
<keyword evidence="1" id="KW-0479">Metal-binding</keyword>
<evidence type="ECO:0000256" key="4">
    <source>
        <dbReference type="ARBA" id="ARBA00025742"/>
    </source>
</evidence>
<protein>
    <submittedName>
        <fullName evidence="6">Metallophosphoesterase</fullName>
    </submittedName>
</protein>
<evidence type="ECO:0000256" key="3">
    <source>
        <dbReference type="ARBA" id="ARBA00023004"/>
    </source>
</evidence>
<dbReference type="GO" id="GO:0046872">
    <property type="term" value="F:metal ion binding"/>
    <property type="evidence" value="ECO:0007669"/>
    <property type="project" value="UniProtKB-KW"/>
</dbReference>
<accession>A0AA47G9B8</accession>
<name>A0AA47G9B8_9LACT</name>
<proteinExistence type="inferred from homology"/>
<dbReference type="PANTHER" id="PTHR42988:SF2">
    <property type="entry name" value="CYCLIC NUCLEOTIDE PHOSPHODIESTERASE CBUA0032-RELATED"/>
    <property type="match status" value="1"/>
</dbReference>
<reference evidence="6" key="1">
    <citation type="submission" date="2022-12" db="EMBL/GenBank/DDBJ databases">
        <title>Whole genome sequence analysis of a duck derived balloon bacteium Aerococcus urinaeequi henan2020.</title>
        <authorList>
            <person name="Zhang H."/>
            <person name="Qiao H.X."/>
            <person name="Bian C.Z."/>
            <person name="Shu J.C."/>
        </authorList>
    </citation>
    <scope>NUCLEOTIDE SEQUENCE</scope>
    <source>
        <strain evidence="6">2020-HN-1</strain>
    </source>
</reference>
<dbReference type="AlphaFoldDB" id="A0AA47G9B8"/>
<organism evidence="6 7">
    <name type="scientific">Aerococcus urinaeequi</name>
    <dbReference type="NCBI Taxonomy" id="51665"/>
    <lineage>
        <taxon>Bacteria</taxon>
        <taxon>Bacillati</taxon>
        <taxon>Bacillota</taxon>
        <taxon>Bacilli</taxon>
        <taxon>Lactobacillales</taxon>
        <taxon>Aerococcaceae</taxon>
        <taxon>Aerococcus</taxon>
    </lineage>
</organism>
<evidence type="ECO:0000256" key="2">
    <source>
        <dbReference type="ARBA" id="ARBA00022801"/>
    </source>
</evidence>
<dbReference type="InterPro" id="IPR050884">
    <property type="entry name" value="CNP_phosphodiesterase-III"/>
</dbReference>
<dbReference type="Pfam" id="PF00149">
    <property type="entry name" value="Metallophos"/>
    <property type="match status" value="1"/>
</dbReference>
<comment type="similarity">
    <text evidence="4">Belongs to the cyclic nucleotide phosphodiesterase class-III family.</text>
</comment>
<dbReference type="PANTHER" id="PTHR42988">
    <property type="entry name" value="PHOSPHOHYDROLASE"/>
    <property type="match status" value="1"/>
</dbReference>
<dbReference type="Gene3D" id="3.60.21.10">
    <property type="match status" value="1"/>
</dbReference>
<keyword evidence="2" id="KW-0378">Hydrolase</keyword>
<gene>
    <name evidence="6" type="ORF">OZ415_00955</name>
</gene>
<dbReference type="RefSeq" id="WP_269105097.1">
    <property type="nucleotide sequence ID" value="NZ_CP114063.1"/>
</dbReference>
<evidence type="ECO:0000259" key="5">
    <source>
        <dbReference type="Pfam" id="PF00149"/>
    </source>
</evidence>
<dbReference type="SUPFAM" id="SSF56300">
    <property type="entry name" value="Metallo-dependent phosphatases"/>
    <property type="match status" value="1"/>
</dbReference>
<dbReference type="GO" id="GO:0016787">
    <property type="term" value="F:hydrolase activity"/>
    <property type="evidence" value="ECO:0007669"/>
    <property type="project" value="UniProtKB-KW"/>
</dbReference>
<dbReference type="InterPro" id="IPR004843">
    <property type="entry name" value="Calcineurin-like_PHP"/>
</dbReference>
<sequence>MADLQFLHMSDTHFLKVYQNALEKWGVEYNPTEILEGFLKTIDFTKFDFVVHTGDLVHDGELADYQSFKELMETYIPEEIPVFYCLGNHDKKRLFHQVFNGEDTDKKWDYISECKDYQLIFLDSSSEEMHDGVIDLSQAEWLKAQLEANRDKEILIFQHHPLDISWINGLEKTQVPDNYDQLLNQYDIKGIFTGHLHQNRHYMVNNRIPQHTANSLVFGMTIDDVWNNNRLGYSVVKVVNGNLDVYTDIVNPVVEQFNQNIL</sequence>